<dbReference type="PIRSF" id="PIRSF017269">
    <property type="entry name" value="GCD14"/>
    <property type="match status" value="1"/>
</dbReference>
<dbReference type="InterPro" id="IPR014816">
    <property type="entry name" value="tRNA_MeTrfase_Gcd14"/>
</dbReference>
<name>A0A6P7SXW9_9MOLL</name>
<dbReference type="Gene3D" id="3.10.330.20">
    <property type="match status" value="1"/>
</dbReference>
<dbReference type="InterPro" id="IPR029063">
    <property type="entry name" value="SAM-dependent_MTases_sf"/>
</dbReference>
<evidence type="ECO:0000256" key="5">
    <source>
        <dbReference type="ARBA" id="ARBA00022694"/>
    </source>
</evidence>
<keyword evidence="2 8" id="KW-0489">Methyltransferase</keyword>
<evidence type="ECO:0000256" key="4">
    <source>
        <dbReference type="ARBA" id="ARBA00022691"/>
    </source>
</evidence>
<dbReference type="GO" id="GO:0160107">
    <property type="term" value="F:tRNA (adenine(58)-N1)-methyltransferase activity"/>
    <property type="evidence" value="ECO:0007669"/>
    <property type="project" value="UniProtKB-EC"/>
</dbReference>
<dbReference type="PANTHER" id="PTHR12133:SF2">
    <property type="entry name" value="TRNA (ADENINE(58)-N(1))-METHYLTRANSFERASE CATALYTIC SUBUNIT TRMT61A"/>
    <property type="match status" value="1"/>
</dbReference>
<reference evidence="10" key="1">
    <citation type="submission" date="2025-08" db="UniProtKB">
        <authorList>
            <consortium name="RefSeq"/>
        </authorList>
    </citation>
    <scope>IDENTIFICATION</scope>
</reference>
<dbReference type="AlphaFoldDB" id="A0A6P7SXW9"/>
<keyword evidence="5 8" id="KW-0819">tRNA processing</keyword>
<keyword evidence="9" id="KW-1185">Reference proteome</keyword>
<evidence type="ECO:0000256" key="2">
    <source>
        <dbReference type="ARBA" id="ARBA00022603"/>
    </source>
</evidence>
<dbReference type="PROSITE" id="PS51620">
    <property type="entry name" value="SAM_TRM61"/>
    <property type="match status" value="1"/>
</dbReference>
<gene>
    <name evidence="10" type="primary">LOC115217171</name>
</gene>
<dbReference type="InterPro" id="IPR049470">
    <property type="entry name" value="TRM61_C"/>
</dbReference>
<dbReference type="EC" id="2.1.1.220" evidence="8"/>
<evidence type="ECO:0000256" key="8">
    <source>
        <dbReference type="PIRNR" id="PIRNR017269"/>
    </source>
</evidence>
<dbReference type="GO" id="GO:0030488">
    <property type="term" value="P:tRNA methylation"/>
    <property type="evidence" value="ECO:0007669"/>
    <property type="project" value="InterPro"/>
</dbReference>
<dbReference type="SUPFAM" id="SSF53335">
    <property type="entry name" value="S-adenosyl-L-methionine-dependent methyltransferases"/>
    <property type="match status" value="1"/>
</dbReference>
<dbReference type="Proteomes" id="UP000515154">
    <property type="component" value="Linkage group LG11"/>
</dbReference>
<dbReference type="KEGG" id="osn:115217171"/>
<keyword evidence="4 8" id="KW-0949">S-adenosyl-L-methionine</keyword>
<evidence type="ECO:0000256" key="7">
    <source>
        <dbReference type="ARBA" id="ARBA00048481"/>
    </source>
</evidence>
<dbReference type="RefSeq" id="XP_029642656.1">
    <property type="nucleotide sequence ID" value="XM_029786796.2"/>
</dbReference>
<dbReference type="FunFam" id="3.10.330.20:FF:000002">
    <property type="entry name" value="tRNA (adenine(58)-N(1))-methyltransferase catalytic subunit TRMT61A"/>
    <property type="match status" value="1"/>
</dbReference>
<keyword evidence="6 8" id="KW-0539">Nucleus</keyword>
<dbReference type="GO" id="GO:0005634">
    <property type="term" value="C:nucleus"/>
    <property type="evidence" value="ECO:0007669"/>
    <property type="project" value="UniProtKB-SubCell"/>
</dbReference>
<comment type="function">
    <text evidence="8">Catalytic subunit of tRNA (adenine-N(1)-)-methyltransferase, which catalyzes the formation of N(1)-methyladenine at position 58 (m1A58) in initiator methionyl-tRNA.</text>
</comment>
<comment type="similarity">
    <text evidence="8">Belongs to the class I-like SAM-binding methyltransferase superfamily. TRM61 family.</text>
</comment>
<organism evidence="9 10">
    <name type="scientific">Octopus sinensis</name>
    <name type="common">East Asian common octopus</name>
    <dbReference type="NCBI Taxonomy" id="2607531"/>
    <lineage>
        <taxon>Eukaryota</taxon>
        <taxon>Metazoa</taxon>
        <taxon>Spiralia</taxon>
        <taxon>Lophotrochozoa</taxon>
        <taxon>Mollusca</taxon>
        <taxon>Cephalopoda</taxon>
        <taxon>Coleoidea</taxon>
        <taxon>Octopodiformes</taxon>
        <taxon>Octopoda</taxon>
        <taxon>Incirrata</taxon>
        <taxon>Octopodidae</taxon>
        <taxon>Octopus</taxon>
    </lineage>
</organism>
<evidence type="ECO:0000313" key="9">
    <source>
        <dbReference type="Proteomes" id="UP000515154"/>
    </source>
</evidence>
<comment type="catalytic activity">
    <reaction evidence="7">
        <text>an adenosine in mRNA + S-adenosyl-L-methionine = an N(1)-methyladenosine in mRNA + S-adenosyl-L-homocysteine + H(+)</text>
        <dbReference type="Rhea" id="RHEA:55392"/>
        <dbReference type="Rhea" id="RHEA-COMP:12414"/>
        <dbReference type="Rhea" id="RHEA-COMP:12415"/>
        <dbReference type="ChEBI" id="CHEBI:15378"/>
        <dbReference type="ChEBI" id="CHEBI:57856"/>
        <dbReference type="ChEBI" id="CHEBI:59789"/>
        <dbReference type="ChEBI" id="CHEBI:74411"/>
        <dbReference type="ChEBI" id="CHEBI:74491"/>
    </reaction>
</comment>
<evidence type="ECO:0000313" key="10">
    <source>
        <dbReference type="RefSeq" id="XP_029642656.1"/>
    </source>
</evidence>
<evidence type="ECO:0000256" key="1">
    <source>
        <dbReference type="ARBA" id="ARBA00004123"/>
    </source>
</evidence>
<comment type="catalytic activity">
    <reaction evidence="8">
        <text>adenosine(58) in tRNA + S-adenosyl-L-methionine = N(1)-methyladenosine(58) in tRNA + S-adenosyl-L-homocysteine + H(+)</text>
        <dbReference type="Rhea" id="RHEA:43152"/>
        <dbReference type="Rhea" id="RHEA-COMP:10365"/>
        <dbReference type="Rhea" id="RHEA-COMP:10366"/>
        <dbReference type="ChEBI" id="CHEBI:15378"/>
        <dbReference type="ChEBI" id="CHEBI:57856"/>
        <dbReference type="ChEBI" id="CHEBI:59789"/>
        <dbReference type="ChEBI" id="CHEBI:74411"/>
        <dbReference type="ChEBI" id="CHEBI:74491"/>
        <dbReference type="EC" id="2.1.1.220"/>
    </reaction>
</comment>
<sequence length="341" mass="38140">MSFANYKETIEDGDTVILFLGFDNTLSIRVNKGTTSQTRYGALRHSDLIGVKYGSQINCPKGWLYVLYPTPELWTLNVPHRTQILYSTDISLVTMQLDLKPGSIVLEAGTGSGSLSHAILRTILPTGHLHTFEFHEQRAEIALKEFKTHGVSDYVTAVCRDVCKDGFGVEDDMADAVFLDMPSPWEAIVFASKALKKQGGRICTFSPCIEQVQKSHEVLRENGFEDCSTVECLVRNFDVRTINIPIPCLGGIEDENTMLTNKSESTTENKIKCLENSLQENNELEKQQTDKECKSADNNDTFYSYDLVGRKTKDYFQVKSGVPPTTMPGHTGYLTFASLYL</sequence>
<proteinExistence type="inferred from homology"/>
<protein>
    <recommendedName>
        <fullName evidence="8">tRNA (adenine(58)-N(1))-methyltransferase catalytic subunit TRMT61A</fullName>
        <ecNumber evidence="8">2.1.1.220</ecNumber>
    </recommendedName>
</protein>
<evidence type="ECO:0000256" key="6">
    <source>
        <dbReference type="ARBA" id="ARBA00023242"/>
    </source>
</evidence>
<keyword evidence="3 8" id="KW-0808">Transferase</keyword>
<dbReference type="Gene3D" id="3.40.50.150">
    <property type="entry name" value="Vaccinia Virus protein VP39"/>
    <property type="match status" value="1"/>
</dbReference>
<comment type="subcellular location">
    <subcellularLocation>
        <location evidence="1 8">Nucleus</location>
    </subcellularLocation>
</comment>
<dbReference type="PANTHER" id="PTHR12133">
    <property type="entry name" value="TRNA (ADENINE(58)-N(1))-METHYLTRANSFERASE"/>
    <property type="match status" value="1"/>
</dbReference>
<accession>A0A6P7SXW9</accession>
<dbReference type="GO" id="GO:0031515">
    <property type="term" value="C:tRNA (m1A) methyltransferase complex"/>
    <property type="evidence" value="ECO:0007669"/>
    <property type="project" value="UniProtKB-UniRule"/>
</dbReference>
<dbReference type="Pfam" id="PF08704">
    <property type="entry name" value="GCD14"/>
    <property type="match status" value="1"/>
</dbReference>
<evidence type="ECO:0000256" key="3">
    <source>
        <dbReference type="ARBA" id="ARBA00022679"/>
    </source>
</evidence>